<dbReference type="Pfam" id="PF19853">
    <property type="entry name" value="DUF6328"/>
    <property type="match status" value="1"/>
</dbReference>
<dbReference type="Proteomes" id="UP000183413">
    <property type="component" value="Unassembled WGS sequence"/>
</dbReference>
<feature type="transmembrane region" description="Helical" evidence="1">
    <location>
        <begin position="104"/>
        <end position="127"/>
    </location>
</feature>
<dbReference type="InParanoid" id="A0A1I5R9F8"/>
<keyword evidence="1" id="KW-0472">Membrane</keyword>
<proteinExistence type="predicted"/>
<dbReference type="RefSeq" id="WP_021595407.1">
    <property type="nucleotide sequence ID" value="NZ_CP083237.1"/>
</dbReference>
<organism evidence="2 3">
    <name type="scientific">Actinomadura madurae</name>
    <dbReference type="NCBI Taxonomy" id="1993"/>
    <lineage>
        <taxon>Bacteria</taxon>
        <taxon>Bacillati</taxon>
        <taxon>Actinomycetota</taxon>
        <taxon>Actinomycetes</taxon>
        <taxon>Streptosporangiales</taxon>
        <taxon>Thermomonosporaceae</taxon>
        <taxon>Actinomadura</taxon>
    </lineage>
</organism>
<evidence type="ECO:0000313" key="2">
    <source>
        <dbReference type="EMBL" id="SFP54977.1"/>
    </source>
</evidence>
<sequence length="170" mass="18732">MTVDPADKPRNETEHERLDRQLMELLQGFRVATTGVQVLFAFLLTVPFSTNFDRKVDDTGRMLFYIALFGAALASICFIAPVFQHRILFRLGQKPLLIHRANQFGILGAFALAISITASTTLIVHAMSDVDGAVIATAVVVLVLCGWVWFVQPYLTRLKANGRPPGTEGS</sequence>
<dbReference type="InterPro" id="IPR046291">
    <property type="entry name" value="DUF6328"/>
</dbReference>
<keyword evidence="3" id="KW-1185">Reference proteome</keyword>
<reference evidence="2 3" key="1">
    <citation type="submission" date="2016-10" db="EMBL/GenBank/DDBJ databases">
        <authorList>
            <person name="de Groot N.N."/>
        </authorList>
    </citation>
    <scope>NUCLEOTIDE SEQUENCE [LARGE SCALE GENOMIC DNA]</scope>
    <source>
        <strain evidence="2 3">DSM 43067</strain>
    </source>
</reference>
<dbReference type="EMBL" id="FOVH01000015">
    <property type="protein sequence ID" value="SFP54977.1"/>
    <property type="molecule type" value="Genomic_DNA"/>
</dbReference>
<feature type="transmembrane region" description="Helical" evidence="1">
    <location>
        <begin position="133"/>
        <end position="151"/>
    </location>
</feature>
<feature type="transmembrane region" description="Helical" evidence="1">
    <location>
        <begin position="62"/>
        <end position="83"/>
    </location>
</feature>
<gene>
    <name evidence="2" type="ORF">SAMN04489713_11530</name>
</gene>
<protein>
    <submittedName>
        <fullName evidence="2">Uncharacterized protein</fullName>
    </submittedName>
</protein>
<accession>A0A1I5R9F8</accession>
<dbReference type="GeneID" id="99654687"/>
<dbReference type="OrthoDB" id="3625784at2"/>
<keyword evidence="1" id="KW-0812">Transmembrane</keyword>
<dbReference type="AlphaFoldDB" id="A0A1I5R9F8"/>
<evidence type="ECO:0000313" key="3">
    <source>
        <dbReference type="Proteomes" id="UP000183413"/>
    </source>
</evidence>
<feature type="transmembrane region" description="Helical" evidence="1">
    <location>
        <begin position="29"/>
        <end position="50"/>
    </location>
</feature>
<dbReference type="STRING" id="1993.SAMN04489713_11530"/>
<keyword evidence="1" id="KW-1133">Transmembrane helix</keyword>
<evidence type="ECO:0000256" key="1">
    <source>
        <dbReference type="SAM" id="Phobius"/>
    </source>
</evidence>
<dbReference type="eggNOG" id="ENOG5032T9G">
    <property type="taxonomic scope" value="Bacteria"/>
</dbReference>
<name>A0A1I5R9F8_9ACTN</name>